<dbReference type="AlphaFoldDB" id="A0A1E1JY11"/>
<keyword evidence="1" id="KW-0175">Coiled coil</keyword>
<accession>A0A1E1JY11</accession>
<evidence type="ECO:0000313" key="4">
    <source>
        <dbReference type="Proteomes" id="UP000178129"/>
    </source>
</evidence>
<feature type="coiled-coil region" evidence="1">
    <location>
        <begin position="124"/>
        <end position="158"/>
    </location>
</feature>
<feature type="compositionally biased region" description="Basic and acidic residues" evidence="2">
    <location>
        <begin position="285"/>
        <end position="300"/>
    </location>
</feature>
<reference evidence="4" key="1">
    <citation type="submission" date="2016-03" db="EMBL/GenBank/DDBJ databases">
        <authorList>
            <person name="Ploux O."/>
        </authorList>
    </citation>
    <scope>NUCLEOTIDE SEQUENCE [LARGE SCALE GENOMIC DNA]</scope>
    <source>
        <strain evidence="4">UK7</strain>
    </source>
</reference>
<dbReference type="EMBL" id="FJUW01000004">
    <property type="protein sequence ID" value="CZS90776.1"/>
    <property type="molecule type" value="Genomic_DNA"/>
</dbReference>
<evidence type="ECO:0000313" key="3">
    <source>
        <dbReference type="EMBL" id="CZS90776.1"/>
    </source>
</evidence>
<sequence>MPFKVTNSGTRWHVNDAGVYFYRLTRADATSYLKHMQEGMRKEVEARRSREDQAMLKWQVEPTVEEEDVNPQKRAEGNHKKSRVVTKFLEMGERDVEHREPDKDQLCKDRLELTVSKWTEEEMMEVLRREKMCLERDRAELAVRERDLQEQLEQMELTRRLPETEMLKRAAIIRTQQDSLEIEKLQFELFKIEQSEEARKSNTRILDRDRVVQDTYTLDRVDRWLAEANCREESACRRQQEVWDVEMEKLQVRADKLKELEARVLADIEERAAVEQDLSLRMVEEDSRSSRDLAHYDGHHQNGQLAGGNDQIKAEDDLKLTEVEHNESPNV</sequence>
<proteinExistence type="predicted"/>
<protein>
    <submittedName>
        <fullName evidence="3">Uncharacterized protein</fullName>
    </submittedName>
</protein>
<feature type="compositionally biased region" description="Basic and acidic residues" evidence="2">
    <location>
        <begin position="312"/>
        <end position="331"/>
    </location>
</feature>
<gene>
    <name evidence="3" type="ORF">RCO7_06727</name>
</gene>
<comment type="caution">
    <text evidence="3">The sequence shown here is derived from an EMBL/GenBank/DDBJ whole genome shotgun (WGS) entry which is preliminary data.</text>
</comment>
<dbReference type="InParanoid" id="A0A1E1JY11"/>
<evidence type="ECO:0000256" key="2">
    <source>
        <dbReference type="SAM" id="MobiDB-lite"/>
    </source>
</evidence>
<keyword evidence="4" id="KW-1185">Reference proteome</keyword>
<feature type="region of interest" description="Disordered" evidence="2">
    <location>
        <begin position="285"/>
        <end position="331"/>
    </location>
</feature>
<organism evidence="3 4">
    <name type="scientific">Rhynchosporium graminicola</name>
    <dbReference type="NCBI Taxonomy" id="2792576"/>
    <lineage>
        <taxon>Eukaryota</taxon>
        <taxon>Fungi</taxon>
        <taxon>Dikarya</taxon>
        <taxon>Ascomycota</taxon>
        <taxon>Pezizomycotina</taxon>
        <taxon>Leotiomycetes</taxon>
        <taxon>Helotiales</taxon>
        <taxon>Ploettnerulaceae</taxon>
        <taxon>Rhynchosporium</taxon>
    </lineage>
</organism>
<name>A0A1E1JY11_9HELO</name>
<dbReference type="Proteomes" id="UP000178129">
    <property type="component" value="Unassembled WGS sequence"/>
</dbReference>
<evidence type="ECO:0000256" key="1">
    <source>
        <dbReference type="SAM" id="Coils"/>
    </source>
</evidence>
<feature type="coiled-coil region" evidence="1">
    <location>
        <begin position="247"/>
        <end position="277"/>
    </location>
</feature>